<feature type="compositionally biased region" description="Basic and acidic residues" evidence="1">
    <location>
        <begin position="129"/>
        <end position="146"/>
    </location>
</feature>
<name>A0A6A5T840_9PLEO</name>
<evidence type="ECO:0000313" key="2">
    <source>
        <dbReference type="EMBL" id="KAF1948833.1"/>
    </source>
</evidence>
<dbReference type="OrthoDB" id="10593835at2759"/>
<feature type="compositionally biased region" description="Basic residues" evidence="1">
    <location>
        <begin position="189"/>
        <end position="200"/>
    </location>
</feature>
<feature type="compositionally biased region" description="Pro residues" evidence="1">
    <location>
        <begin position="22"/>
        <end position="33"/>
    </location>
</feature>
<dbReference type="AlphaFoldDB" id="A0A6A5T840"/>
<gene>
    <name evidence="2" type="ORF">CC80DRAFT_583290</name>
</gene>
<proteinExistence type="predicted"/>
<keyword evidence="3" id="KW-1185">Reference proteome</keyword>
<organism evidence="2 3">
    <name type="scientific">Byssothecium circinans</name>
    <dbReference type="NCBI Taxonomy" id="147558"/>
    <lineage>
        <taxon>Eukaryota</taxon>
        <taxon>Fungi</taxon>
        <taxon>Dikarya</taxon>
        <taxon>Ascomycota</taxon>
        <taxon>Pezizomycotina</taxon>
        <taxon>Dothideomycetes</taxon>
        <taxon>Pleosporomycetidae</taxon>
        <taxon>Pleosporales</taxon>
        <taxon>Massarineae</taxon>
        <taxon>Massarinaceae</taxon>
        <taxon>Byssothecium</taxon>
    </lineage>
</organism>
<feature type="compositionally biased region" description="Basic and acidic residues" evidence="1">
    <location>
        <begin position="177"/>
        <end position="188"/>
    </location>
</feature>
<reference evidence="2" key="1">
    <citation type="journal article" date="2020" name="Stud. Mycol.">
        <title>101 Dothideomycetes genomes: a test case for predicting lifestyles and emergence of pathogens.</title>
        <authorList>
            <person name="Haridas S."/>
            <person name="Albert R."/>
            <person name="Binder M."/>
            <person name="Bloem J."/>
            <person name="Labutti K."/>
            <person name="Salamov A."/>
            <person name="Andreopoulos B."/>
            <person name="Baker S."/>
            <person name="Barry K."/>
            <person name="Bills G."/>
            <person name="Bluhm B."/>
            <person name="Cannon C."/>
            <person name="Castanera R."/>
            <person name="Culley D."/>
            <person name="Daum C."/>
            <person name="Ezra D."/>
            <person name="Gonzalez J."/>
            <person name="Henrissat B."/>
            <person name="Kuo A."/>
            <person name="Liang C."/>
            <person name="Lipzen A."/>
            <person name="Lutzoni F."/>
            <person name="Magnuson J."/>
            <person name="Mondo S."/>
            <person name="Nolan M."/>
            <person name="Ohm R."/>
            <person name="Pangilinan J."/>
            <person name="Park H.-J."/>
            <person name="Ramirez L."/>
            <person name="Alfaro M."/>
            <person name="Sun H."/>
            <person name="Tritt A."/>
            <person name="Yoshinaga Y."/>
            <person name="Zwiers L.-H."/>
            <person name="Turgeon B."/>
            <person name="Goodwin S."/>
            <person name="Spatafora J."/>
            <person name="Crous P."/>
            <person name="Grigoriev I."/>
        </authorList>
    </citation>
    <scope>NUCLEOTIDE SEQUENCE</scope>
    <source>
        <strain evidence="2">CBS 675.92</strain>
    </source>
</reference>
<dbReference type="EMBL" id="ML977047">
    <property type="protein sequence ID" value="KAF1948833.1"/>
    <property type="molecule type" value="Genomic_DNA"/>
</dbReference>
<evidence type="ECO:0000313" key="3">
    <source>
        <dbReference type="Proteomes" id="UP000800035"/>
    </source>
</evidence>
<accession>A0A6A5T840</accession>
<feature type="region of interest" description="Disordered" evidence="1">
    <location>
        <begin position="129"/>
        <end position="200"/>
    </location>
</feature>
<dbReference type="Proteomes" id="UP000800035">
    <property type="component" value="Unassembled WGS sequence"/>
</dbReference>
<sequence length="200" mass="22500">MHRYNRQHSLPTLPPLTTRFAPSPPAPPPPPLSYPHTYPHPTIPCASRACTMHLSTQPTHIHHLTLKPTHYYSLGNILCPVHEAELRRAVEGMYMAWRDEYSWVGFTPVSEEAWRGFVEEVRGRRRMRREMETRGTVEGGTGREGDEGGSTRGEGGSLGGREGGGRGAGATGSLEEWGGKGKGKEKEKERKRRWFGRMWK</sequence>
<feature type="compositionally biased region" description="Gly residues" evidence="1">
    <location>
        <begin position="147"/>
        <end position="170"/>
    </location>
</feature>
<evidence type="ECO:0000256" key="1">
    <source>
        <dbReference type="SAM" id="MobiDB-lite"/>
    </source>
</evidence>
<protein>
    <submittedName>
        <fullName evidence="2">Uncharacterized protein</fullName>
    </submittedName>
</protein>
<feature type="region of interest" description="Disordered" evidence="1">
    <location>
        <begin position="1"/>
        <end position="35"/>
    </location>
</feature>